<accession>A0ABQ8JHF1</accession>
<evidence type="ECO:0000259" key="2">
    <source>
        <dbReference type="PROSITE" id="PS51205"/>
    </source>
</evidence>
<reference evidence="3 4" key="2">
    <citation type="journal article" date="2022" name="Mol. Biol. Evol.">
        <title>Comparative Genomics Reveals Insights into the Divergent Evolution of Astigmatic Mites and Household Pest Adaptations.</title>
        <authorList>
            <person name="Xiong Q."/>
            <person name="Wan A.T."/>
            <person name="Liu X."/>
            <person name="Fung C.S."/>
            <person name="Xiao X."/>
            <person name="Malainual N."/>
            <person name="Hou J."/>
            <person name="Wang L."/>
            <person name="Wang M."/>
            <person name="Yang K.Y."/>
            <person name="Cui Y."/>
            <person name="Leung E.L."/>
            <person name="Nong W."/>
            <person name="Shin S.K."/>
            <person name="Au S.W."/>
            <person name="Jeong K.Y."/>
            <person name="Chew F.T."/>
            <person name="Hui J.H."/>
            <person name="Leung T.F."/>
            <person name="Tungtrongchitr A."/>
            <person name="Zhong N."/>
            <person name="Liu Z."/>
            <person name="Tsui S.K."/>
        </authorList>
    </citation>
    <scope>NUCLEOTIDE SEQUENCE [LARGE SCALE GENOMIC DNA]</scope>
    <source>
        <strain evidence="3">Derp</strain>
    </source>
</reference>
<dbReference type="InterPro" id="IPR051248">
    <property type="entry name" value="UPF0507/Ank_repeat_27"/>
</dbReference>
<comment type="caution">
    <text evidence="3">The sequence shown here is derived from an EMBL/GenBank/DDBJ whole genome shotgun (WGS) entry which is preliminary data.</text>
</comment>
<name>A0ABQ8JHF1_DERPT</name>
<evidence type="ECO:0000256" key="1">
    <source>
        <dbReference type="SAM" id="MobiDB-lite"/>
    </source>
</evidence>
<feature type="compositionally biased region" description="Polar residues" evidence="1">
    <location>
        <begin position="408"/>
        <end position="417"/>
    </location>
</feature>
<dbReference type="InterPro" id="IPR003123">
    <property type="entry name" value="VPS9"/>
</dbReference>
<proteinExistence type="predicted"/>
<feature type="domain" description="VPS9" evidence="2">
    <location>
        <begin position="246"/>
        <end position="405"/>
    </location>
</feature>
<keyword evidence="4" id="KW-1185">Reference proteome</keyword>
<reference evidence="3 4" key="1">
    <citation type="journal article" date="2018" name="J. Allergy Clin. Immunol.">
        <title>High-quality assembly of Dermatophagoides pteronyssinus genome and transcriptome reveals a wide range of novel allergens.</title>
        <authorList>
            <person name="Liu X.Y."/>
            <person name="Yang K.Y."/>
            <person name="Wang M.Q."/>
            <person name="Kwok J.S."/>
            <person name="Zeng X."/>
            <person name="Yang Z."/>
            <person name="Xiao X.J."/>
            <person name="Lau C.P."/>
            <person name="Li Y."/>
            <person name="Huang Z.M."/>
            <person name="Ba J.G."/>
            <person name="Yim A.K."/>
            <person name="Ouyang C.Y."/>
            <person name="Ngai S.M."/>
            <person name="Chan T.F."/>
            <person name="Leung E.L."/>
            <person name="Liu L."/>
            <person name="Liu Z.G."/>
            <person name="Tsui S.K."/>
        </authorList>
    </citation>
    <scope>NUCLEOTIDE SEQUENCE [LARGE SCALE GENOMIC DNA]</scope>
    <source>
        <strain evidence="3">Derp</strain>
    </source>
</reference>
<protein>
    <recommendedName>
        <fullName evidence="2">VPS9 domain-containing protein</fullName>
    </recommendedName>
</protein>
<dbReference type="PANTHER" id="PTHR24170:SF1">
    <property type="entry name" value="DOMAIN PROTEIN, PUTATIVE (AFU_ORTHOLOGUE AFUA_1G09870)-RELATED"/>
    <property type="match status" value="1"/>
</dbReference>
<feature type="region of interest" description="Disordered" evidence="1">
    <location>
        <begin position="408"/>
        <end position="427"/>
    </location>
</feature>
<dbReference type="Gene3D" id="1.20.1050.80">
    <property type="entry name" value="VPS9 domain"/>
    <property type="match status" value="1"/>
</dbReference>
<sequence length="483" mass="55356">MTSLDDNLFFQTLVNTFKKRYDEILDNCYHVCVPVNGSYEPKQLNDKFICSHILKPSPLLKSHFLSYNNKQNFHVQIDDHLIKVTRGFGGVNHETIRILNEEKAYNNANQKYSIFICEKPLISALNSKLNYESFDVRSNEIKVDTFQDCKQFLQQISPTKLDRLNEEIKQLINTYILLPDYMDDVAAKLKKIIDHNVAVSIVFADECRSQNRTLRNSNELLSATIESYSIGLLYDQLISMIEKRMNQQDEIFVTKCRAMSNQTRAMKPTDFGAQKAFENFAISETIHAKFDELQSSLLCTPLAKLNCMRQTLDAINDQLKQTVDQHEWPFTGNGSRDKIYIMSDDLLAAVICSLCICQPNHFCSTIEFIHSFSWYLPQNSELGYSFVTFKVAKEYILNCSQEHTGSQTNRNIQQKIASKSRSDKDLSSLDEEIDKMTKIMSKNSVANTEQTSDPPQKVEHYQELGGFLGSLADNFMTASGQKN</sequence>
<dbReference type="InterPro" id="IPR037191">
    <property type="entry name" value="VPS9_dom_sf"/>
</dbReference>
<organism evidence="3 4">
    <name type="scientific">Dermatophagoides pteronyssinus</name>
    <name type="common">European house dust mite</name>
    <dbReference type="NCBI Taxonomy" id="6956"/>
    <lineage>
        <taxon>Eukaryota</taxon>
        <taxon>Metazoa</taxon>
        <taxon>Ecdysozoa</taxon>
        <taxon>Arthropoda</taxon>
        <taxon>Chelicerata</taxon>
        <taxon>Arachnida</taxon>
        <taxon>Acari</taxon>
        <taxon>Acariformes</taxon>
        <taxon>Sarcoptiformes</taxon>
        <taxon>Astigmata</taxon>
        <taxon>Psoroptidia</taxon>
        <taxon>Analgoidea</taxon>
        <taxon>Pyroglyphidae</taxon>
        <taxon>Dermatophagoidinae</taxon>
        <taxon>Dermatophagoides</taxon>
    </lineage>
</organism>
<dbReference type="PANTHER" id="PTHR24170">
    <property type="entry name" value="ANKYRIN REPEAT DOMAIN-CONTAINING PROTEIN 27"/>
    <property type="match status" value="1"/>
</dbReference>
<gene>
    <name evidence="3" type="ORF">DERP_002325</name>
</gene>
<dbReference type="PROSITE" id="PS51205">
    <property type="entry name" value="VPS9"/>
    <property type="match status" value="1"/>
</dbReference>
<dbReference type="Proteomes" id="UP000887458">
    <property type="component" value="Unassembled WGS sequence"/>
</dbReference>
<evidence type="ECO:0000313" key="3">
    <source>
        <dbReference type="EMBL" id="KAH9422033.1"/>
    </source>
</evidence>
<dbReference type="EMBL" id="NJHN03000037">
    <property type="protein sequence ID" value="KAH9422033.1"/>
    <property type="molecule type" value="Genomic_DNA"/>
</dbReference>
<evidence type="ECO:0000313" key="4">
    <source>
        <dbReference type="Proteomes" id="UP000887458"/>
    </source>
</evidence>
<dbReference type="SUPFAM" id="SSF109993">
    <property type="entry name" value="VPS9 domain"/>
    <property type="match status" value="1"/>
</dbReference>
<dbReference type="Pfam" id="PF02204">
    <property type="entry name" value="VPS9"/>
    <property type="match status" value="1"/>
</dbReference>